<protein>
    <submittedName>
        <fullName evidence="3">Uncharacterized protein</fullName>
    </submittedName>
</protein>
<accession>A0A8S1K0L2</accession>
<gene>
    <name evidence="3" type="ORF">PSON_ATCC_30995.1.T0030513</name>
</gene>
<keyword evidence="4" id="KW-1185">Reference proteome</keyword>
<evidence type="ECO:0000313" key="3">
    <source>
        <dbReference type="EMBL" id="CAD8048990.1"/>
    </source>
</evidence>
<name>A0A8S1K0L2_9CILI</name>
<sequence length="888" mass="105148">MQQIQIQTATQDKAAYNRNAQKIIDKLKANDVDFIDATLEYSLQVFTSNEPPLRKLLLLRLIKDAIVIKSAKFINKYIQSRPLLTFIGNICTHKLGDSNPNRGADLFQGQDPQSSIDFLNLALELVEYLANTFPKDSKGAPTKFKIQYDELLQMGVKFPPQSSLILPFDPNKASQEPIQKQSDNKGERDKTMLELNKSKQSIYQDIQMINESLVDNSDMTYINEVLVTYSESMNQVEQSFTILINKAQQYDGVLNEDELAELYALKDFVEKFQKYYYGYLEGECTNEAYNALKKKTLAHIQKIQNKDFDYPPPQQQLKKQSQLQQINQYQYQDEDEQFKRAIEESKIQQQSSQLASKQLEEQKKQEQIKRQYEEDQRQAKLREEQAALQRLKAEEERRDKEKLEQIKQEQLRLEEKKKEQLRLEQIKQEKIRLEAQQLQQQQLKEKEIENYWQNQFQAPHPDNQYMPSSKFGSNVNPQQYQFSQFQQQQQYQSNIQSSLQQQKYDQQQNGNFNNEYIYSNVDQQKQQKQPVKQTNQFEQTYNNSQVQNQNYQYGGNTREQFPMNHISSNIMQKKEFDENFDGLSQSTQTQQFYPLKMNQQIPIKQYTGKFVKYDNFQFELLHKYGLSESQKKRFKIATITGKASLFNSPQLQVGIKQTLQYVPLKEKNYLKLTLYIGNKTQSNFDNCKMLFEGDNRQFSMWLKPDRIAERIQAGQQIQQEVIGIFKQYENYRLINVVFQAEWANKQISSQFFLTTTLVSFMDFKDISLQIFRTKWRLKKQQILRGETFLLNPKIVKTGHYLKKIFPKLCEFNSYQQFQDQQLDYFSDRQMKYISYKLCGVFELTNVNQNYMIKFIVLPNMQCTIQIIGSNEHLCKQMLNTLNWILGLE</sequence>
<comment type="caution">
    <text evidence="3">The sequence shown here is derived from an EMBL/GenBank/DDBJ whole genome shotgun (WGS) entry which is preliminary data.</text>
</comment>
<dbReference type="PROSITE" id="PS50330">
    <property type="entry name" value="UIM"/>
    <property type="match status" value="1"/>
</dbReference>
<dbReference type="OrthoDB" id="308755at2759"/>
<feature type="region of interest" description="Disordered" evidence="2">
    <location>
        <begin position="169"/>
        <end position="189"/>
    </location>
</feature>
<proteinExistence type="predicted"/>
<feature type="region of interest" description="Disordered" evidence="2">
    <location>
        <begin position="457"/>
        <end position="476"/>
    </location>
</feature>
<dbReference type="Proteomes" id="UP000692954">
    <property type="component" value="Unassembled WGS sequence"/>
</dbReference>
<feature type="compositionally biased region" description="Polar residues" evidence="2">
    <location>
        <begin position="172"/>
        <end position="181"/>
    </location>
</feature>
<dbReference type="InterPro" id="IPR003903">
    <property type="entry name" value="UIM_dom"/>
</dbReference>
<keyword evidence="1" id="KW-0175">Coiled coil</keyword>
<reference evidence="3" key="1">
    <citation type="submission" date="2021-01" db="EMBL/GenBank/DDBJ databases">
        <authorList>
            <consortium name="Genoscope - CEA"/>
            <person name="William W."/>
        </authorList>
    </citation>
    <scope>NUCLEOTIDE SEQUENCE</scope>
</reference>
<evidence type="ECO:0000256" key="1">
    <source>
        <dbReference type="SAM" id="Coils"/>
    </source>
</evidence>
<dbReference type="AlphaFoldDB" id="A0A8S1K0L2"/>
<dbReference type="EMBL" id="CAJJDN010000003">
    <property type="protein sequence ID" value="CAD8048990.1"/>
    <property type="molecule type" value="Genomic_DNA"/>
</dbReference>
<feature type="coiled-coil region" evidence="1">
    <location>
        <begin position="355"/>
        <end position="446"/>
    </location>
</feature>
<evidence type="ECO:0000256" key="2">
    <source>
        <dbReference type="SAM" id="MobiDB-lite"/>
    </source>
</evidence>
<organism evidence="3 4">
    <name type="scientific">Paramecium sonneborni</name>
    <dbReference type="NCBI Taxonomy" id="65129"/>
    <lineage>
        <taxon>Eukaryota</taxon>
        <taxon>Sar</taxon>
        <taxon>Alveolata</taxon>
        <taxon>Ciliophora</taxon>
        <taxon>Intramacronucleata</taxon>
        <taxon>Oligohymenophorea</taxon>
        <taxon>Peniculida</taxon>
        <taxon>Parameciidae</taxon>
        <taxon>Paramecium</taxon>
    </lineage>
</organism>
<evidence type="ECO:0000313" key="4">
    <source>
        <dbReference type="Proteomes" id="UP000692954"/>
    </source>
</evidence>
<feature type="compositionally biased region" description="Polar residues" evidence="2">
    <location>
        <begin position="465"/>
        <end position="476"/>
    </location>
</feature>